<protein>
    <recommendedName>
        <fullName evidence="1">SecDF P1 head subdomain domain-containing protein</fullName>
    </recommendedName>
</protein>
<organism evidence="2 3">
    <name type="scientific">Stenotrophomonas tumulicola</name>
    <dbReference type="NCBI Taxonomy" id="1685415"/>
    <lineage>
        <taxon>Bacteria</taxon>
        <taxon>Pseudomonadati</taxon>
        <taxon>Pseudomonadota</taxon>
        <taxon>Gammaproteobacteria</taxon>
        <taxon>Lysobacterales</taxon>
        <taxon>Lysobacteraceae</taxon>
        <taxon>Stenotrophomonas</taxon>
    </lineage>
</organism>
<dbReference type="EMBL" id="JACGXS010000004">
    <property type="protein sequence ID" value="MBA8682230.1"/>
    <property type="molecule type" value="Genomic_DNA"/>
</dbReference>
<comment type="caution">
    <text evidence="2">The sequence shown here is derived from an EMBL/GenBank/DDBJ whole genome shotgun (WGS) entry which is preliminary data.</text>
</comment>
<proteinExistence type="predicted"/>
<evidence type="ECO:0000313" key="3">
    <source>
        <dbReference type="Proteomes" id="UP000547058"/>
    </source>
</evidence>
<dbReference type="PROSITE" id="PS51257">
    <property type="entry name" value="PROKAR_LIPOPROTEIN"/>
    <property type="match status" value="1"/>
</dbReference>
<dbReference type="InterPro" id="IPR054384">
    <property type="entry name" value="SecDF_P1_head"/>
</dbReference>
<evidence type="ECO:0000313" key="2">
    <source>
        <dbReference type="EMBL" id="MBA8682230.1"/>
    </source>
</evidence>
<name>A0A7W3FMM3_9GAMM</name>
<sequence length="166" mass="17366">MRCLVGGVGRGLAALALLVGLVGCGQPEQPDEPANPPREGIRLELRVVDGQGQGTALEWQGKRIQVREPSLISSADVVDVRSAMNDVSPSPGIQLRLDKAAGERLSAATAQLVGQQLAFSVDDRVLTVATVMAPLGESMQVTGLDSLQEAADMVQHITGHAPTPSR</sequence>
<dbReference type="Pfam" id="PF22599">
    <property type="entry name" value="SecDF_P1_head"/>
    <property type="match status" value="1"/>
</dbReference>
<accession>A0A7W3FMM3</accession>
<gene>
    <name evidence="2" type="ORF">H4O11_10460</name>
</gene>
<dbReference type="Proteomes" id="UP000547058">
    <property type="component" value="Unassembled WGS sequence"/>
</dbReference>
<dbReference type="Gene3D" id="3.30.1360.200">
    <property type="match status" value="1"/>
</dbReference>
<feature type="domain" description="SecDF P1 head subdomain" evidence="1">
    <location>
        <begin position="60"/>
        <end position="154"/>
    </location>
</feature>
<keyword evidence="3" id="KW-1185">Reference proteome</keyword>
<reference evidence="2 3" key="1">
    <citation type="submission" date="2020-08" db="EMBL/GenBank/DDBJ databases">
        <title>Stenotrophomonas tumulicola JCM 30961.</title>
        <authorList>
            <person name="Deng Y."/>
        </authorList>
    </citation>
    <scope>NUCLEOTIDE SEQUENCE [LARGE SCALE GENOMIC DNA]</scope>
    <source>
        <strain evidence="2 3">JCM 30961</strain>
    </source>
</reference>
<dbReference type="RefSeq" id="WP_182339358.1">
    <property type="nucleotide sequence ID" value="NZ_JACGXS010000004.1"/>
</dbReference>
<dbReference type="AlphaFoldDB" id="A0A7W3FMM3"/>
<evidence type="ECO:0000259" key="1">
    <source>
        <dbReference type="Pfam" id="PF22599"/>
    </source>
</evidence>